<evidence type="ECO:0000313" key="2">
    <source>
        <dbReference type="EMBL" id="KAK3320300.1"/>
    </source>
</evidence>
<proteinExistence type="predicted"/>
<evidence type="ECO:0000313" key="3">
    <source>
        <dbReference type="Proteomes" id="UP001286456"/>
    </source>
</evidence>
<evidence type="ECO:0000256" key="1">
    <source>
        <dbReference type="SAM" id="SignalP"/>
    </source>
</evidence>
<dbReference type="AlphaFoldDB" id="A0AAE0M607"/>
<gene>
    <name evidence="2" type="ORF">B0T19DRAFT_404804</name>
</gene>
<protein>
    <recommendedName>
        <fullName evidence="4">Fungal calcium binding protein domain-containing protein</fullName>
    </recommendedName>
</protein>
<reference evidence="2" key="2">
    <citation type="submission" date="2023-06" db="EMBL/GenBank/DDBJ databases">
        <authorList>
            <consortium name="Lawrence Berkeley National Laboratory"/>
            <person name="Haridas S."/>
            <person name="Hensen N."/>
            <person name="Bonometti L."/>
            <person name="Westerberg I."/>
            <person name="Brannstrom I.O."/>
            <person name="Guillou S."/>
            <person name="Cros-Aarteil S."/>
            <person name="Calhoun S."/>
            <person name="Kuo A."/>
            <person name="Mondo S."/>
            <person name="Pangilinan J."/>
            <person name="Riley R."/>
            <person name="Labutti K."/>
            <person name="Andreopoulos B."/>
            <person name="Lipzen A."/>
            <person name="Chen C."/>
            <person name="Yanf M."/>
            <person name="Daum C."/>
            <person name="Ng V."/>
            <person name="Clum A."/>
            <person name="Steindorff A."/>
            <person name="Ohm R."/>
            <person name="Martin F."/>
            <person name="Silar P."/>
            <person name="Natvig D."/>
            <person name="Lalanne C."/>
            <person name="Gautier V."/>
            <person name="Ament-Velasquez S.L."/>
            <person name="Kruys A."/>
            <person name="Hutchinson M.I."/>
            <person name="Powell A.J."/>
            <person name="Barry K."/>
            <person name="Miller A.N."/>
            <person name="Grigoriev I.V."/>
            <person name="Debuchy R."/>
            <person name="Gladieux P."/>
            <person name="Thoren M.H."/>
            <person name="Johannesson H."/>
        </authorList>
    </citation>
    <scope>NUCLEOTIDE SEQUENCE</scope>
    <source>
        <strain evidence="2">SMH4131-1</strain>
    </source>
</reference>
<sequence>MQFSLIPALALVATVMATPIADDMSPRAVTSINEAEVFAFETPASCSILSCITVIAEAVCITEAIEASDYSGILKCANKKQLCNCAGCYKQLGNFLEKWGIC</sequence>
<name>A0AAE0M607_9PEZI</name>
<dbReference type="EMBL" id="JAUEPO010000006">
    <property type="protein sequence ID" value="KAK3320300.1"/>
    <property type="molecule type" value="Genomic_DNA"/>
</dbReference>
<keyword evidence="3" id="KW-1185">Reference proteome</keyword>
<evidence type="ECO:0008006" key="4">
    <source>
        <dbReference type="Google" id="ProtNLM"/>
    </source>
</evidence>
<reference evidence="2" key="1">
    <citation type="journal article" date="2023" name="Mol. Phylogenet. Evol.">
        <title>Genome-scale phylogeny and comparative genomics of the fungal order Sordariales.</title>
        <authorList>
            <person name="Hensen N."/>
            <person name="Bonometti L."/>
            <person name="Westerberg I."/>
            <person name="Brannstrom I.O."/>
            <person name="Guillou S."/>
            <person name="Cros-Aarteil S."/>
            <person name="Calhoun S."/>
            <person name="Haridas S."/>
            <person name="Kuo A."/>
            <person name="Mondo S."/>
            <person name="Pangilinan J."/>
            <person name="Riley R."/>
            <person name="LaButti K."/>
            <person name="Andreopoulos B."/>
            <person name="Lipzen A."/>
            <person name="Chen C."/>
            <person name="Yan M."/>
            <person name="Daum C."/>
            <person name="Ng V."/>
            <person name="Clum A."/>
            <person name="Steindorff A."/>
            <person name="Ohm R.A."/>
            <person name="Martin F."/>
            <person name="Silar P."/>
            <person name="Natvig D.O."/>
            <person name="Lalanne C."/>
            <person name="Gautier V."/>
            <person name="Ament-Velasquez S.L."/>
            <person name="Kruys A."/>
            <person name="Hutchinson M.I."/>
            <person name="Powell A.J."/>
            <person name="Barry K."/>
            <person name="Miller A.N."/>
            <person name="Grigoriev I.V."/>
            <person name="Debuchy R."/>
            <person name="Gladieux P."/>
            <person name="Hiltunen Thoren M."/>
            <person name="Johannesson H."/>
        </authorList>
    </citation>
    <scope>NUCLEOTIDE SEQUENCE</scope>
    <source>
        <strain evidence="2">SMH4131-1</strain>
    </source>
</reference>
<keyword evidence="1" id="KW-0732">Signal</keyword>
<accession>A0AAE0M607</accession>
<comment type="caution">
    <text evidence="2">The sequence shown here is derived from an EMBL/GenBank/DDBJ whole genome shotgun (WGS) entry which is preliminary data.</text>
</comment>
<organism evidence="2 3">
    <name type="scientific">Cercophora scortea</name>
    <dbReference type="NCBI Taxonomy" id="314031"/>
    <lineage>
        <taxon>Eukaryota</taxon>
        <taxon>Fungi</taxon>
        <taxon>Dikarya</taxon>
        <taxon>Ascomycota</taxon>
        <taxon>Pezizomycotina</taxon>
        <taxon>Sordariomycetes</taxon>
        <taxon>Sordariomycetidae</taxon>
        <taxon>Sordariales</taxon>
        <taxon>Lasiosphaeriaceae</taxon>
        <taxon>Cercophora</taxon>
    </lineage>
</organism>
<dbReference type="Proteomes" id="UP001286456">
    <property type="component" value="Unassembled WGS sequence"/>
</dbReference>
<feature type="chain" id="PRO_5042294566" description="Fungal calcium binding protein domain-containing protein" evidence="1">
    <location>
        <begin position="18"/>
        <end position="102"/>
    </location>
</feature>
<feature type="signal peptide" evidence="1">
    <location>
        <begin position="1"/>
        <end position="17"/>
    </location>
</feature>